<dbReference type="Proteomes" id="UP001296643">
    <property type="component" value="Unassembled WGS sequence"/>
</dbReference>
<dbReference type="Gene3D" id="3.40.50.300">
    <property type="entry name" value="P-loop containing nucleotide triphosphate hydrolases"/>
    <property type="match status" value="2"/>
</dbReference>
<keyword evidence="2 4" id="KW-0067">ATP-binding</keyword>
<dbReference type="InterPro" id="IPR003439">
    <property type="entry name" value="ABC_transporter-like_ATP-bd"/>
</dbReference>
<reference evidence="5" key="2">
    <citation type="submission" date="2020-02" db="EMBL/GenBank/DDBJ databases">
        <authorList>
            <person name="Littmann E."/>
            <person name="Sorbara M."/>
        </authorList>
    </citation>
    <scope>NUCLEOTIDE SEQUENCE</scope>
    <source>
        <strain evidence="5">MSK.22.53</strain>
    </source>
</reference>
<dbReference type="GO" id="GO:0005524">
    <property type="term" value="F:ATP binding"/>
    <property type="evidence" value="ECO:0007669"/>
    <property type="project" value="UniProtKB-KW"/>
</dbReference>
<proteinExistence type="predicted"/>
<evidence type="ECO:0000313" key="4">
    <source>
        <dbReference type="EMBL" id="MCB5495428.1"/>
    </source>
</evidence>
<dbReference type="InterPro" id="IPR027417">
    <property type="entry name" value="P-loop_NTPase"/>
</dbReference>
<dbReference type="PANTHER" id="PTHR42855:SF2">
    <property type="entry name" value="DRUG RESISTANCE ABC TRANSPORTER,ATP-BINDING PROTEIN"/>
    <property type="match status" value="1"/>
</dbReference>
<reference evidence="4" key="3">
    <citation type="submission" date="2021-10" db="EMBL/GenBank/DDBJ databases">
        <title>Collection of gut derived symbiotic bacterial strains cultured from healthy donors.</title>
        <authorList>
            <person name="Lin H."/>
            <person name="Littmann E."/>
            <person name="Claire K."/>
            <person name="Pamer E."/>
        </authorList>
    </citation>
    <scope>NUCLEOTIDE SEQUENCE</scope>
    <source>
        <strain evidence="4">MSK.23.4</strain>
    </source>
</reference>
<evidence type="ECO:0000256" key="1">
    <source>
        <dbReference type="ARBA" id="ARBA00022741"/>
    </source>
</evidence>
<feature type="domain" description="ABC transporter" evidence="3">
    <location>
        <begin position="327"/>
        <end position="510"/>
    </location>
</feature>
<evidence type="ECO:0000259" key="3">
    <source>
        <dbReference type="PROSITE" id="PS50893"/>
    </source>
</evidence>
<name>A0AAJ1B1Z5_MEDGN</name>
<reference evidence="5" key="1">
    <citation type="journal article" date="2020" name="Cell Host Microbe">
        <title>Functional and Genomic Variation between Human-Derived Isolates of Lachnospiraceae Reveals Inter- and Intra-Species Diversity.</title>
        <authorList>
            <person name="Sorbara M.T."/>
            <person name="Littmann E.R."/>
            <person name="Fontana E."/>
            <person name="Moody T.U."/>
            <person name="Kohout C.E."/>
            <person name="Gjonbalaj M."/>
            <person name="Eaton V."/>
            <person name="Seok R."/>
            <person name="Leiner I.M."/>
            <person name="Pamer E.G."/>
        </authorList>
    </citation>
    <scope>NUCLEOTIDE SEQUENCE</scope>
    <source>
        <strain evidence="5">MSK.22.53</strain>
    </source>
</reference>
<dbReference type="PANTHER" id="PTHR42855">
    <property type="entry name" value="ABC TRANSPORTER ATP-BINDING SUBUNIT"/>
    <property type="match status" value="1"/>
</dbReference>
<gene>
    <name evidence="5" type="ORF">G4958_16820</name>
    <name evidence="4" type="ORF">LIQ10_17095</name>
</gene>
<dbReference type="GO" id="GO:0016887">
    <property type="term" value="F:ATP hydrolysis activity"/>
    <property type="evidence" value="ECO:0007669"/>
    <property type="project" value="InterPro"/>
</dbReference>
<dbReference type="EMBL" id="JAJBNC010000041">
    <property type="protein sequence ID" value="MCB5495428.1"/>
    <property type="molecule type" value="Genomic_DNA"/>
</dbReference>
<dbReference type="InterPro" id="IPR003593">
    <property type="entry name" value="AAA+_ATPase"/>
</dbReference>
<dbReference type="SMART" id="SM00382">
    <property type="entry name" value="AAA"/>
    <property type="match status" value="2"/>
</dbReference>
<protein>
    <submittedName>
        <fullName evidence="4 5">ATP-binding cassette domain-containing protein</fullName>
    </submittedName>
</protein>
<evidence type="ECO:0000313" key="5">
    <source>
        <dbReference type="EMBL" id="NSI20952.1"/>
    </source>
</evidence>
<sequence length="510" mass="59499">MAKIYIKNASFAYKTFYNPVFLNITITIDTKWRLGIIGRNGRGKTTLLKLIQGQLNPDKGEIFSEISTEYFPYQYNGKYNLTMDVIKECIGGLRTLEEELDNPEILEQYLERDGFIMEGRIKREIKRIGLPEKVLERNFETLSGGEKTKILLVALFLKKDTFILLDEPTSHLDISGKEEVANYLSKKRGFILVSHDRDFLDKTIDHVLAINKSDVTIEKGNYSSWKKNYDIKEEFEIRTEKNLSREINKLENHAVKKRNWALVSNTQKYQFVTNSRTNGTQAYMAQAKRAEKKIERDILQKKNLLLNFEMKRKLEFSQEEIEEGYLLKVMNLDFAYGDTQVLKKVTFDLKRYEVLWVKGKNGCGKSTLLTLLFNKTKLPGIWYHKDVHFSMLMQEPVFPYDLSGNEFLKEGKTKEEYKKCKELCQIFDIPSEILRIPCREYSAGEKKKVYLAKILSQKNNVLILDEPLNYMDLMFREQLEKAIKESSPTMIFVEHDDIFGANIATSVLEL</sequence>
<dbReference type="PROSITE" id="PS50893">
    <property type="entry name" value="ABC_TRANSPORTER_2"/>
    <property type="match status" value="2"/>
</dbReference>
<dbReference type="InterPro" id="IPR051309">
    <property type="entry name" value="ABCF_ATPase"/>
</dbReference>
<dbReference type="PROSITE" id="PS00211">
    <property type="entry name" value="ABC_TRANSPORTER_1"/>
    <property type="match status" value="1"/>
</dbReference>
<dbReference type="RefSeq" id="WP_173880125.1">
    <property type="nucleotide sequence ID" value="NZ_JAAIMT010000044.1"/>
</dbReference>
<dbReference type="Pfam" id="PF00005">
    <property type="entry name" value="ABC_tran"/>
    <property type="match status" value="2"/>
</dbReference>
<evidence type="ECO:0000256" key="2">
    <source>
        <dbReference type="ARBA" id="ARBA00022840"/>
    </source>
</evidence>
<dbReference type="Proteomes" id="UP001297422">
    <property type="component" value="Unassembled WGS sequence"/>
</dbReference>
<dbReference type="AlphaFoldDB" id="A0AAJ1B1Z5"/>
<dbReference type="CDD" id="cd03221">
    <property type="entry name" value="ABCF_EF-3"/>
    <property type="match status" value="1"/>
</dbReference>
<keyword evidence="1" id="KW-0547">Nucleotide-binding</keyword>
<comment type="caution">
    <text evidence="4">The sequence shown here is derived from an EMBL/GenBank/DDBJ whole genome shotgun (WGS) entry which is preliminary data.</text>
</comment>
<accession>A0AAJ1B1Z5</accession>
<dbReference type="SUPFAM" id="SSF52540">
    <property type="entry name" value="P-loop containing nucleoside triphosphate hydrolases"/>
    <property type="match status" value="2"/>
</dbReference>
<dbReference type="NCBIfam" id="NF000355">
    <property type="entry name" value="ribo_prot_ABC_F"/>
    <property type="match status" value="1"/>
</dbReference>
<dbReference type="EMBL" id="JAAIRM010000065">
    <property type="protein sequence ID" value="NSI20952.1"/>
    <property type="molecule type" value="Genomic_DNA"/>
</dbReference>
<evidence type="ECO:0000313" key="6">
    <source>
        <dbReference type="Proteomes" id="UP001297422"/>
    </source>
</evidence>
<dbReference type="InterPro" id="IPR017871">
    <property type="entry name" value="ABC_transporter-like_CS"/>
</dbReference>
<feature type="domain" description="ABC transporter" evidence="3">
    <location>
        <begin position="4"/>
        <end position="237"/>
    </location>
</feature>
<organism evidence="4 6">
    <name type="scientific">Mediterraneibacter gnavus</name>
    <name type="common">Ruminococcus gnavus</name>
    <dbReference type="NCBI Taxonomy" id="33038"/>
    <lineage>
        <taxon>Bacteria</taxon>
        <taxon>Bacillati</taxon>
        <taxon>Bacillota</taxon>
        <taxon>Clostridia</taxon>
        <taxon>Lachnospirales</taxon>
        <taxon>Lachnospiraceae</taxon>
        <taxon>Mediterraneibacter</taxon>
    </lineage>
</organism>